<reference evidence="5" key="1">
    <citation type="submission" date="2016-10" db="EMBL/GenBank/DDBJ databases">
        <title>Sequence of Gallionella enrichment culture.</title>
        <authorList>
            <person name="Poehlein A."/>
            <person name="Muehling M."/>
            <person name="Daniel R."/>
        </authorList>
    </citation>
    <scope>NUCLEOTIDE SEQUENCE</scope>
</reference>
<evidence type="ECO:0000256" key="1">
    <source>
        <dbReference type="ARBA" id="ARBA00023015"/>
    </source>
</evidence>
<dbReference type="InterPro" id="IPR001647">
    <property type="entry name" value="HTH_TetR"/>
</dbReference>
<evidence type="ECO:0000256" key="3">
    <source>
        <dbReference type="ARBA" id="ARBA00023163"/>
    </source>
</evidence>
<dbReference type="InterPro" id="IPR009057">
    <property type="entry name" value="Homeodomain-like_sf"/>
</dbReference>
<comment type="caution">
    <text evidence="5">The sequence shown here is derived from an EMBL/GenBank/DDBJ whole genome shotgun (WGS) entry which is preliminary data.</text>
</comment>
<dbReference type="SUPFAM" id="SSF46689">
    <property type="entry name" value="Homeodomain-like"/>
    <property type="match status" value="1"/>
</dbReference>
<dbReference type="PANTHER" id="PTHR30055:SF234">
    <property type="entry name" value="HTH-TYPE TRANSCRIPTIONAL REGULATOR BETI"/>
    <property type="match status" value="1"/>
</dbReference>
<gene>
    <name evidence="5" type="ORF">GALL_223290</name>
</gene>
<protein>
    <submittedName>
        <fullName evidence="5">Bacterial regulatory protein, tetR family</fullName>
    </submittedName>
</protein>
<dbReference type="Pfam" id="PF00440">
    <property type="entry name" value="TetR_N"/>
    <property type="match status" value="1"/>
</dbReference>
<dbReference type="GO" id="GO:0003700">
    <property type="term" value="F:DNA-binding transcription factor activity"/>
    <property type="evidence" value="ECO:0007669"/>
    <property type="project" value="TreeGrafter"/>
</dbReference>
<dbReference type="Gene3D" id="1.10.357.10">
    <property type="entry name" value="Tetracycline Repressor, domain 2"/>
    <property type="match status" value="1"/>
</dbReference>
<keyword evidence="2" id="KW-0238">DNA-binding</keyword>
<proteinExistence type="predicted"/>
<accession>A0A1J5S5Q3</accession>
<dbReference type="AlphaFoldDB" id="A0A1J5S5Q3"/>
<evidence type="ECO:0000313" key="5">
    <source>
        <dbReference type="EMBL" id="OIQ95653.1"/>
    </source>
</evidence>
<dbReference type="InterPro" id="IPR050109">
    <property type="entry name" value="HTH-type_TetR-like_transc_reg"/>
</dbReference>
<feature type="domain" description="HTH tetR-type" evidence="4">
    <location>
        <begin position="15"/>
        <end position="75"/>
    </location>
</feature>
<organism evidence="5">
    <name type="scientific">mine drainage metagenome</name>
    <dbReference type="NCBI Taxonomy" id="410659"/>
    <lineage>
        <taxon>unclassified sequences</taxon>
        <taxon>metagenomes</taxon>
        <taxon>ecological metagenomes</taxon>
    </lineage>
</organism>
<keyword evidence="3" id="KW-0804">Transcription</keyword>
<evidence type="ECO:0000259" key="4">
    <source>
        <dbReference type="PROSITE" id="PS50977"/>
    </source>
</evidence>
<evidence type="ECO:0000256" key="2">
    <source>
        <dbReference type="ARBA" id="ARBA00023125"/>
    </source>
</evidence>
<dbReference type="EMBL" id="MLJW01000162">
    <property type="protein sequence ID" value="OIQ95653.1"/>
    <property type="molecule type" value="Genomic_DNA"/>
</dbReference>
<name>A0A1J5S5Q3_9ZZZZ</name>
<dbReference type="PROSITE" id="PS50977">
    <property type="entry name" value="HTH_TETR_2"/>
    <property type="match status" value="1"/>
</dbReference>
<sequence>MNEAFSIQSAAPEATRRFPSIVDAARERFRHFGYAKTSMREIAADCGMSAANLYRFHPGKLAIASAVVERERRLMFAACDEAIASAPSAAAPRLSAFFLGIVEHTLYQITEEPLLFELGMIVTRETTNARTNFLEEIRLRITAILGDSILAPADLRRATELIQLASAPFVLPWMLANQPFGDVRPRVADLVHCLINGLRAGGDATP</sequence>
<dbReference type="GO" id="GO:0000976">
    <property type="term" value="F:transcription cis-regulatory region binding"/>
    <property type="evidence" value="ECO:0007669"/>
    <property type="project" value="TreeGrafter"/>
</dbReference>
<dbReference type="PANTHER" id="PTHR30055">
    <property type="entry name" value="HTH-TYPE TRANSCRIPTIONAL REGULATOR RUTR"/>
    <property type="match status" value="1"/>
</dbReference>
<keyword evidence="1" id="KW-0805">Transcription regulation</keyword>